<dbReference type="GO" id="GO:0043529">
    <property type="term" value="C:GET complex"/>
    <property type="evidence" value="ECO:0007669"/>
    <property type="project" value="TreeGrafter"/>
</dbReference>
<dbReference type="Proteomes" id="UP001318040">
    <property type="component" value="Chromosome 41"/>
</dbReference>
<keyword evidence="2" id="KW-1133">Transmembrane helix</keyword>
<dbReference type="GeneID" id="116950971"/>
<dbReference type="GO" id="GO:0071816">
    <property type="term" value="P:tail-anchored membrane protein insertion into ER membrane"/>
    <property type="evidence" value="ECO:0007669"/>
    <property type="project" value="TreeGrafter"/>
</dbReference>
<evidence type="ECO:0000313" key="3">
    <source>
        <dbReference type="Proteomes" id="UP001318040"/>
    </source>
</evidence>
<protein>
    <submittedName>
        <fullName evidence="4">Calcium signal-modulating cyclophilin ligand isoform X1</fullName>
    </submittedName>
</protein>
<dbReference type="InterPro" id="IPR016719">
    <property type="entry name" value="CAMLG"/>
</dbReference>
<organism evidence="3 4">
    <name type="scientific">Petromyzon marinus</name>
    <name type="common">Sea lamprey</name>
    <dbReference type="NCBI Taxonomy" id="7757"/>
    <lineage>
        <taxon>Eukaryota</taxon>
        <taxon>Metazoa</taxon>
        <taxon>Chordata</taxon>
        <taxon>Craniata</taxon>
        <taxon>Vertebrata</taxon>
        <taxon>Cyclostomata</taxon>
        <taxon>Hyperoartia</taxon>
        <taxon>Petromyzontiformes</taxon>
        <taxon>Petromyzontidae</taxon>
        <taxon>Petromyzon</taxon>
    </lineage>
</organism>
<name>A0AAJ7TWX2_PETMA</name>
<dbReference type="PANTHER" id="PTHR15026:SF0">
    <property type="entry name" value="GUIDED ENTRY OF TAIL-ANCHORED PROTEINS FACTOR CAMLG"/>
    <property type="match status" value="1"/>
</dbReference>
<dbReference type="Pfam" id="PF14963">
    <property type="entry name" value="Get2_like"/>
    <property type="match status" value="1"/>
</dbReference>
<feature type="compositionally biased region" description="Low complexity" evidence="1">
    <location>
        <begin position="267"/>
        <end position="277"/>
    </location>
</feature>
<feature type="compositionally biased region" description="Basic and acidic residues" evidence="1">
    <location>
        <begin position="84"/>
        <end position="93"/>
    </location>
</feature>
<dbReference type="PANTHER" id="PTHR15026">
    <property type="entry name" value="CALCIUM-SIGNAL MODULATING CYCLOPHILIN LIGAND CAML"/>
    <property type="match status" value="1"/>
</dbReference>
<feature type="compositionally biased region" description="Low complexity" evidence="1">
    <location>
        <begin position="106"/>
        <end position="121"/>
    </location>
</feature>
<gene>
    <name evidence="4" type="primary">CAMLG</name>
</gene>
<proteinExistence type="predicted"/>
<feature type="region of interest" description="Disordered" evidence="1">
    <location>
        <begin position="258"/>
        <end position="277"/>
    </location>
</feature>
<feature type="transmembrane region" description="Helical" evidence="2">
    <location>
        <begin position="215"/>
        <end position="234"/>
    </location>
</feature>
<dbReference type="AlphaFoldDB" id="A0AAJ7TWX2"/>
<feature type="compositionally biased region" description="Basic and acidic residues" evidence="1">
    <location>
        <begin position="38"/>
        <end position="71"/>
    </location>
</feature>
<dbReference type="RefSeq" id="XP_032825089.1">
    <property type="nucleotide sequence ID" value="XM_032969198.1"/>
</dbReference>
<keyword evidence="2" id="KW-0812">Transmembrane</keyword>
<reference evidence="4" key="1">
    <citation type="submission" date="2025-08" db="UniProtKB">
        <authorList>
            <consortium name="RefSeq"/>
        </authorList>
    </citation>
    <scope>IDENTIFICATION</scope>
    <source>
        <tissue evidence="4">Sperm</tissue>
    </source>
</reference>
<keyword evidence="2" id="KW-0472">Membrane</keyword>
<feature type="region of interest" description="Disordered" evidence="1">
    <location>
        <begin position="35"/>
        <end position="138"/>
    </location>
</feature>
<evidence type="ECO:0000256" key="1">
    <source>
        <dbReference type="SAM" id="MobiDB-lite"/>
    </source>
</evidence>
<dbReference type="CTD" id="819"/>
<keyword evidence="3" id="KW-1185">Reference proteome</keyword>
<dbReference type="KEGG" id="pmrn:116950971"/>
<accession>A0AAJ7TWX2</accession>
<sequence length="352" mass="39064">MMMMLPLLMLLFEDEMNEEVESVRLRAERRRNRLLQNPEERMRKILGHGDKKARDTGRPQDPEKEGEEGIKGDVSPPQTQPKMQTKEQNEEKGGSPTHPAHATEHSPTPRLRLPRTRGPSRAELGERSLSGGQTPPSGLENYFAQLDQVLRAEGYGGGGGGGTEEGFFRRRKEVGGGVEEEDEEDEGEVFRLLRLLCSAMLALFVRIFVVQYLSIFAPFLTLQVALMGIGKFFPQYERRVPRWMPTELTRILTGNSRQRSVSTGDCPTSPSATTPSATAFPPSAATALRNLWSPSAIGIAGQGSSLSALLPRLLRFYARLTDACADLAVYFFTILVCHEGMRALGAEMEQEE</sequence>
<evidence type="ECO:0000256" key="2">
    <source>
        <dbReference type="SAM" id="Phobius"/>
    </source>
</evidence>
<evidence type="ECO:0000313" key="4">
    <source>
        <dbReference type="RefSeq" id="XP_032825089.1"/>
    </source>
</evidence>